<keyword evidence="1" id="KW-0732">Signal</keyword>
<sequence length="336" mass="34659">MRSSSVTLCCPFLLMVLLLGTFDVAEAMPPIEVPDECITNEDCSDLDLGVCVEGRCDEDGCQAVPLATACGPEGICQGECQLATGQCLFDDELPCDADGDECTPNDECEEGLCVAAGFAEEGTPCDEGDRQECVKGFCLNGVCQSEANDFLCGSSSCRGNCIFEDGTCEFSESDGDPCEVSGECLVGTCEQGACGSQPSDALCSDLDEGDCIEGLCDSGSGNCVATPVGSCAAGGVAPSNLTAVACVCPKIEDKKPKGKEKEKDGLGALFGNLDKLVKGDKAGGGGLFDGLKDLEGLKDLGDMGDLKEMFKKFRGDGGDEGLPDLMKGLEGLFGKN</sequence>
<dbReference type="VEuPathDB" id="CryptoDB:Cvel_20020"/>
<dbReference type="EMBL" id="CDMZ01000846">
    <property type="protein sequence ID" value="CEM22626.1"/>
    <property type="molecule type" value="Genomic_DNA"/>
</dbReference>
<dbReference type="AlphaFoldDB" id="A0A0G4G315"/>
<reference evidence="2" key="1">
    <citation type="submission" date="2014-11" db="EMBL/GenBank/DDBJ databases">
        <authorList>
            <person name="Otto D Thomas"/>
            <person name="Naeem Raeece"/>
        </authorList>
    </citation>
    <scope>NUCLEOTIDE SEQUENCE</scope>
</reference>
<name>A0A0G4G315_9ALVE</name>
<feature type="chain" id="PRO_5005189428" evidence="1">
    <location>
        <begin position="28"/>
        <end position="336"/>
    </location>
</feature>
<dbReference type="PhylomeDB" id="A0A0G4G315"/>
<feature type="signal peptide" evidence="1">
    <location>
        <begin position="1"/>
        <end position="27"/>
    </location>
</feature>
<evidence type="ECO:0000313" key="2">
    <source>
        <dbReference type="EMBL" id="CEM22626.1"/>
    </source>
</evidence>
<organism evidence="2">
    <name type="scientific">Chromera velia CCMP2878</name>
    <dbReference type="NCBI Taxonomy" id="1169474"/>
    <lineage>
        <taxon>Eukaryota</taxon>
        <taxon>Sar</taxon>
        <taxon>Alveolata</taxon>
        <taxon>Colpodellida</taxon>
        <taxon>Chromeraceae</taxon>
        <taxon>Chromera</taxon>
    </lineage>
</organism>
<evidence type="ECO:0000256" key="1">
    <source>
        <dbReference type="SAM" id="SignalP"/>
    </source>
</evidence>
<accession>A0A0G4G315</accession>
<protein>
    <submittedName>
        <fullName evidence="2">Uncharacterized protein</fullName>
    </submittedName>
</protein>
<proteinExistence type="predicted"/>
<gene>
    <name evidence="2" type="ORF">Cvel_20020.t1.CR1</name>
</gene>